<evidence type="ECO:0000313" key="3">
    <source>
        <dbReference type="EMBL" id="SNQ59627.1"/>
    </source>
</evidence>
<dbReference type="EMBL" id="FZMP01000030">
    <property type="protein sequence ID" value="SNQ59627.1"/>
    <property type="molecule type" value="Genomic_DNA"/>
</dbReference>
<feature type="transmembrane region" description="Helical" evidence="2">
    <location>
        <begin position="6"/>
        <end position="26"/>
    </location>
</feature>
<organism evidence="3 4">
    <name type="scientific">Candidatus Methanoperedens nitratireducens</name>
    <dbReference type="NCBI Taxonomy" id="1392998"/>
    <lineage>
        <taxon>Archaea</taxon>
        <taxon>Methanobacteriati</taxon>
        <taxon>Methanobacteriota</taxon>
        <taxon>Stenosarchaea group</taxon>
        <taxon>Methanomicrobia</taxon>
        <taxon>Methanosarcinales</taxon>
        <taxon>ANME-2 cluster</taxon>
        <taxon>Candidatus Methanoperedentaceae</taxon>
        <taxon>Candidatus Methanoperedens</taxon>
    </lineage>
</organism>
<reference evidence="4" key="1">
    <citation type="submission" date="2017-06" db="EMBL/GenBank/DDBJ databases">
        <authorList>
            <person name="Cremers G."/>
        </authorList>
    </citation>
    <scope>NUCLEOTIDE SEQUENCE [LARGE SCALE GENOMIC DNA]</scope>
</reference>
<evidence type="ECO:0000313" key="4">
    <source>
        <dbReference type="Proteomes" id="UP000218615"/>
    </source>
</evidence>
<feature type="region of interest" description="Disordered" evidence="1">
    <location>
        <begin position="108"/>
        <end position="133"/>
    </location>
</feature>
<keyword evidence="2" id="KW-0812">Transmembrane</keyword>
<keyword evidence="2" id="KW-0472">Membrane</keyword>
<evidence type="ECO:0000256" key="1">
    <source>
        <dbReference type="SAM" id="MobiDB-lite"/>
    </source>
</evidence>
<dbReference type="RefSeq" id="WP_096203968.1">
    <property type="nucleotide sequence ID" value="NZ_FZMP01000030.1"/>
</dbReference>
<keyword evidence="2" id="KW-1133">Transmembrane helix</keyword>
<protein>
    <submittedName>
        <fullName evidence="3">Uncharacterized protein</fullName>
    </submittedName>
</protein>
<dbReference type="OrthoDB" id="145823at2157"/>
<proteinExistence type="predicted"/>
<dbReference type="Proteomes" id="UP000218615">
    <property type="component" value="Unassembled WGS sequence"/>
</dbReference>
<sequence>MKKEIHAVYAVIIVAVVLIIYFSFLSDSRKSIFTEKLGDMTLTEYETQDTAALEISKISVLRDLPLARGYYAVYSGRKGTMRMWVAEPPDHNIANDAFESMNSMLGASSGHEEHEYSGDVGQTESHGGHSDAGMANGTIPVKLEFMEFVKPEVYMIKINDVYNYYYFKMNYNMGRIYWISFDSPDTDYQVSIVKQAVMDI</sequence>
<name>A0A284VKA8_9EURY</name>
<accession>A0A284VKA8</accession>
<evidence type="ECO:0000256" key="2">
    <source>
        <dbReference type="SAM" id="Phobius"/>
    </source>
</evidence>
<gene>
    <name evidence="3" type="ORF">MNV_1250007</name>
</gene>
<keyword evidence="4" id="KW-1185">Reference proteome</keyword>
<dbReference type="AlphaFoldDB" id="A0A284VKA8"/>